<dbReference type="InterPro" id="IPR016193">
    <property type="entry name" value="Cytidine_deaminase-like"/>
</dbReference>
<dbReference type="GO" id="GO:0002100">
    <property type="term" value="P:tRNA wobble adenosine to inosine editing"/>
    <property type="evidence" value="ECO:0007669"/>
    <property type="project" value="TreeGrafter"/>
</dbReference>
<dbReference type="Gene3D" id="3.40.140.10">
    <property type="entry name" value="Cytidine Deaminase, domain 2"/>
    <property type="match status" value="1"/>
</dbReference>
<dbReference type="Proteomes" id="UP000007799">
    <property type="component" value="Unassembled WGS sequence"/>
</dbReference>
<dbReference type="PANTHER" id="PTHR11079">
    <property type="entry name" value="CYTOSINE DEAMINASE FAMILY MEMBER"/>
    <property type="match status" value="1"/>
</dbReference>
<dbReference type="Pfam" id="PF00383">
    <property type="entry name" value="dCMP_cyt_deam_1"/>
    <property type="match status" value="1"/>
</dbReference>
<dbReference type="GO" id="GO:0052717">
    <property type="term" value="F:tRNA-specific adenosine-34 deaminase activity"/>
    <property type="evidence" value="ECO:0007669"/>
    <property type="project" value="TreeGrafter"/>
</dbReference>
<dbReference type="AlphaFoldDB" id="F2UCZ6"/>
<dbReference type="InterPro" id="IPR002125">
    <property type="entry name" value="CMP_dCMP_dom"/>
</dbReference>
<proteinExistence type="predicted"/>
<dbReference type="OrthoDB" id="1701769at2759"/>
<sequence length="191" mass="20453">MEAAVAEAQRALAEGEVPVGCVFVDDNGNVQAAGRNQTNIEHNATRHAELVAFDDCVARCGGDVEKAKDIVASCTLYVTVEPCVMCAYALRLLGVTRVVFGCHNDRFGGCGSTMDVATCETPDGLPKLQLEAGPMRTRAINLLKLFYVNENPNAPRPKRKTRRDPKLLPEQQQQQGGGETEHGGGEQGQGG</sequence>
<keyword evidence="5" id="KW-1185">Reference proteome</keyword>
<dbReference type="PANTHER" id="PTHR11079:SF149">
    <property type="entry name" value="TRNA-SPECIFIC ADENOSINE DEAMINASE 2"/>
    <property type="match status" value="1"/>
</dbReference>
<dbReference type="STRING" id="946362.F2UCZ6"/>
<dbReference type="CDD" id="cd01285">
    <property type="entry name" value="nucleoside_deaminase"/>
    <property type="match status" value="1"/>
</dbReference>
<feature type="non-terminal residue" evidence="4">
    <location>
        <position position="1"/>
    </location>
</feature>
<evidence type="ECO:0000313" key="4">
    <source>
        <dbReference type="EMBL" id="EGD74491.1"/>
    </source>
</evidence>
<dbReference type="OMA" id="ETITLWE"/>
<dbReference type="PROSITE" id="PS51747">
    <property type="entry name" value="CYT_DCMP_DEAMINASES_2"/>
    <property type="match status" value="1"/>
</dbReference>
<feature type="domain" description="CMP/dCMP-type deaminase" evidence="3">
    <location>
        <begin position="1"/>
        <end position="112"/>
    </location>
</feature>
<name>F2UCZ6_SALR5</name>
<evidence type="ECO:0000313" key="5">
    <source>
        <dbReference type="Proteomes" id="UP000007799"/>
    </source>
</evidence>
<protein>
    <submittedName>
        <fullName evidence="4">tRNA-specific adenosine deaminase</fullName>
    </submittedName>
</protein>
<reference evidence="4" key="1">
    <citation type="submission" date="2009-08" db="EMBL/GenBank/DDBJ databases">
        <title>Annotation of Salpingoeca rosetta.</title>
        <authorList>
            <consortium name="The Broad Institute Genome Sequencing Platform"/>
            <person name="Russ C."/>
            <person name="Cuomo C."/>
            <person name="Burger G."/>
            <person name="Gray M.W."/>
            <person name="Holland P.W.H."/>
            <person name="King N."/>
            <person name="Lang F.B.F."/>
            <person name="Roger A.J."/>
            <person name="Ruiz-Trillo I."/>
            <person name="Young S.K."/>
            <person name="Zeng Q."/>
            <person name="Gargeya S."/>
            <person name="Alvarado L."/>
            <person name="Berlin A."/>
            <person name="Chapman S.B."/>
            <person name="Chen Z."/>
            <person name="Freedman E."/>
            <person name="Gellesch M."/>
            <person name="Goldberg J."/>
            <person name="Griggs A."/>
            <person name="Gujja S."/>
            <person name="Heilman E."/>
            <person name="Heiman D."/>
            <person name="Howarth C."/>
            <person name="Mehta T."/>
            <person name="Neiman D."/>
            <person name="Pearson M."/>
            <person name="Roberts A."/>
            <person name="Saif S."/>
            <person name="Shea T."/>
            <person name="Shenoy N."/>
            <person name="Sisk P."/>
            <person name="Stolte C."/>
            <person name="Sykes S."/>
            <person name="White J."/>
            <person name="Yandava C."/>
            <person name="Haas B."/>
            <person name="Nusbaum C."/>
            <person name="Birren B."/>
        </authorList>
    </citation>
    <scope>NUCLEOTIDE SEQUENCE [LARGE SCALE GENOMIC DNA]</scope>
    <source>
        <strain evidence="4">ATCC 50818</strain>
    </source>
</reference>
<dbReference type="eggNOG" id="KOG1018">
    <property type="taxonomic scope" value="Eukaryota"/>
</dbReference>
<gene>
    <name evidence="4" type="ORF">PTSG_05855</name>
</gene>
<dbReference type="EMBL" id="GL832969">
    <property type="protein sequence ID" value="EGD74491.1"/>
    <property type="molecule type" value="Genomic_DNA"/>
</dbReference>
<accession>F2UCZ6</accession>
<dbReference type="FunCoup" id="F2UCZ6">
    <property type="interactions" value="703"/>
</dbReference>
<evidence type="ECO:0000256" key="1">
    <source>
        <dbReference type="ARBA" id="ARBA00022801"/>
    </source>
</evidence>
<dbReference type="InParanoid" id="F2UCZ6"/>
<keyword evidence="1" id="KW-0378">Hydrolase</keyword>
<evidence type="ECO:0000259" key="3">
    <source>
        <dbReference type="PROSITE" id="PS51747"/>
    </source>
</evidence>
<dbReference type="KEGG" id="sre:PTSG_05855"/>
<organism evidence="5">
    <name type="scientific">Salpingoeca rosetta (strain ATCC 50818 / BSB-021)</name>
    <dbReference type="NCBI Taxonomy" id="946362"/>
    <lineage>
        <taxon>Eukaryota</taxon>
        <taxon>Choanoflagellata</taxon>
        <taxon>Craspedida</taxon>
        <taxon>Salpingoecidae</taxon>
        <taxon>Salpingoeca</taxon>
    </lineage>
</organism>
<evidence type="ECO:0000256" key="2">
    <source>
        <dbReference type="SAM" id="MobiDB-lite"/>
    </source>
</evidence>
<dbReference type="RefSeq" id="XP_004992748.1">
    <property type="nucleotide sequence ID" value="XM_004992691.1"/>
</dbReference>
<feature type="region of interest" description="Disordered" evidence="2">
    <location>
        <begin position="151"/>
        <end position="191"/>
    </location>
</feature>
<dbReference type="SUPFAM" id="SSF53927">
    <property type="entry name" value="Cytidine deaminase-like"/>
    <property type="match status" value="1"/>
</dbReference>
<dbReference type="GeneID" id="16073319"/>